<evidence type="ECO:0000259" key="1">
    <source>
        <dbReference type="PROSITE" id="PS51186"/>
    </source>
</evidence>
<keyword evidence="3" id="KW-1185">Reference proteome</keyword>
<dbReference type="SUPFAM" id="SSF55729">
    <property type="entry name" value="Acyl-CoA N-acyltransferases (Nat)"/>
    <property type="match status" value="1"/>
</dbReference>
<evidence type="ECO:0000313" key="3">
    <source>
        <dbReference type="Proteomes" id="UP001549164"/>
    </source>
</evidence>
<dbReference type="Pfam" id="PF00583">
    <property type="entry name" value="Acetyltransf_1"/>
    <property type="match status" value="1"/>
</dbReference>
<dbReference type="InterPro" id="IPR000182">
    <property type="entry name" value="GNAT_dom"/>
</dbReference>
<accession>A0ABV2IFZ9</accession>
<feature type="domain" description="N-acetyltransferase" evidence="1">
    <location>
        <begin position="1"/>
        <end position="137"/>
    </location>
</feature>
<gene>
    <name evidence="2" type="ORF">ABID12_003823</name>
</gene>
<name>A0ABV2IFZ9_9HYPH</name>
<sequence>MNISVTAEPRAEDATVIDKNLDAFNETAFGPAERMPLSVLVHDENGTLVAGINGMTSWGWLYVQRLWVSESDRGKGVAGKMLAAAEEEARKRGCRGAYIDAVNPVALKSYKRQGYTEFGVIKQFAAGLDRTFLQKTL</sequence>
<organism evidence="2 3">
    <name type="scientific">Martelella mangrovi</name>
    <dbReference type="NCBI Taxonomy" id="1397477"/>
    <lineage>
        <taxon>Bacteria</taxon>
        <taxon>Pseudomonadati</taxon>
        <taxon>Pseudomonadota</taxon>
        <taxon>Alphaproteobacteria</taxon>
        <taxon>Hyphomicrobiales</taxon>
        <taxon>Aurantimonadaceae</taxon>
        <taxon>Martelella</taxon>
    </lineage>
</organism>
<reference evidence="2 3" key="1">
    <citation type="submission" date="2024-06" db="EMBL/GenBank/DDBJ databases">
        <title>Genomic Encyclopedia of Type Strains, Phase IV (KMG-IV): sequencing the most valuable type-strain genomes for metagenomic binning, comparative biology and taxonomic classification.</title>
        <authorList>
            <person name="Goeker M."/>
        </authorList>
    </citation>
    <scope>NUCLEOTIDE SEQUENCE [LARGE SCALE GENOMIC DNA]</scope>
    <source>
        <strain evidence="2 3">DSM 28102</strain>
    </source>
</reference>
<dbReference type="PROSITE" id="PS51186">
    <property type="entry name" value="GNAT"/>
    <property type="match status" value="1"/>
</dbReference>
<comment type="caution">
    <text evidence="2">The sequence shown here is derived from an EMBL/GenBank/DDBJ whole genome shotgun (WGS) entry which is preliminary data.</text>
</comment>
<dbReference type="Gene3D" id="3.40.630.30">
    <property type="match status" value="1"/>
</dbReference>
<proteinExistence type="predicted"/>
<dbReference type="InterPro" id="IPR016181">
    <property type="entry name" value="Acyl_CoA_acyltransferase"/>
</dbReference>
<dbReference type="CDD" id="cd04301">
    <property type="entry name" value="NAT_SF"/>
    <property type="match status" value="1"/>
</dbReference>
<dbReference type="Proteomes" id="UP001549164">
    <property type="component" value="Unassembled WGS sequence"/>
</dbReference>
<dbReference type="RefSeq" id="WP_354435665.1">
    <property type="nucleotide sequence ID" value="NZ_JBEPLY010000017.1"/>
</dbReference>
<protein>
    <submittedName>
        <fullName evidence="2">GNAT superfamily N-acetyltransferase</fullName>
    </submittedName>
</protein>
<evidence type="ECO:0000313" key="2">
    <source>
        <dbReference type="EMBL" id="MET3601860.1"/>
    </source>
</evidence>
<dbReference type="EMBL" id="JBEPLY010000017">
    <property type="protein sequence ID" value="MET3601860.1"/>
    <property type="molecule type" value="Genomic_DNA"/>
</dbReference>